<dbReference type="Pfam" id="PF07885">
    <property type="entry name" value="Ion_trans_2"/>
    <property type="match status" value="1"/>
</dbReference>
<keyword evidence="3" id="KW-0633">Potassium transport</keyword>
<evidence type="ECO:0000256" key="2">
    <source>
        <dbReference type="ARBA" id="ARBA00022448"/>
    </source>
</evidence>
<evidence type="ECO:0000256" key="6">
    <source>
        <dbReference type="ARBA" id="ARBA00022958"/>
    </source>
</evidence>
<dbReference type="PROSITE" id="PS51201">
    <property type="entry name" value="RCK_N"/>
    <property type="match status" value="1"/>
</dbReference>
<evidence type="ECO:0000256" key="11">
    <source>
        <dbReference type="ARBA" id="ARBA00034430"/>
    </source>
</evidence>
<dbReference type="Gene3D" id="1.10.287.70">
    <property type="match status" value="1"/>
</dbReference>
<dbReference type="InterPro" id="IPR003148">
    <property type="entry name" value="RCK_N"/>
</dbReference>
<evidence type="ECO:0000256" key="5">
    <source>
        <dbReference type="ARBA" id="ARBA00022826"/>
    </source>
</evidence>
<keyword evidence="2" id="KW-0813">Transport</keyword>
<keyword evidence="6" id="KW-0630">Potassium</keyword>
<feature type="domain" description="RCK N-terminal" evidence="13">
    <location>
        <begin position="142"/>
        <end position="269"/>
    </location>
</feature>
<dbReference type="EMBL" id="JBHLTR010000054">
    <property type="protein sequence ID" value="MFC0561006.1"/>
    <property type="molecule type" value="Genomic_DNA"/>
</dbReference>
<evidence type="ECO:0000256" key="1">
    <source>
        <dbReference type="ARBA" id="ARBA00004651"/>
    </source>
</evidence>
<protein>
    <submittedName>
        <fullName evidence="14">Potassium channel family protein</fullName>
    </submittedName>
</protein>
<dbReference type="SUPFAM" id="SSF51735">
    <property type="entry name" value="NAD(P)-binding Rossmann-fold domains"/>
    <property type="match status" value="1"/>
</dbReference>
<reference evidence="14 15" key="1">
    <citation type="submission" date="2024-09" db="EMBL/GenBank/DDBJ databases">
        <authorList>
            <person name="Sun Q."/>
            <person name="Mori K."/>
        </authorList>
    </citation>
    <scope>NUCLEOTIDE SEQUENCE [LARGE SCALE GENOMIC DNA]</scope>
    <source>
        <strain evidence="14 15">NCAIM B.02301</strain>
    </source>
</reference>
<keyword evidence="10 14" id="KW-0407">Ion channel</keyword>
<comment type="catalytic activity">
    <reaction evidence="11">
        <text>K(+)(in) = K(+)(out)</text>
        <dbReference type="Rhea" id="RHEA:29463"/>
        <dbReference type="ChEBI" id="CHEBI:29103"/>
    </reaction>
</comment>
<keyword evidence="4 12" id="KW-0812">Transmembrane</keyword>
<comment type="caution">
    <text evidence="14">The sequence shown here is derived from an EMBL/GenBank/DDBJ whole genome shotgun (WGS) entry which is preliminary data.</text>
</comment>
<dbReference type="Proteomes" id="UP001589833">
    <property type="component" value="Unassembled WGS sequence"/>
</dbReference>
<dbReference type="RefSeq" id="WP_273842239.1">
    <property type="nucleotide sequence ID" value="NZ_JAQQWT010000005.1"/>
</dbReference>
<evidence type="ECO:0000256" key="4">
    <source>
        <dbReference type="ARBA" id="ARBA00022692"/>
    </source>
</evidence>
<evidence type="ECO:0000259" key="13">
    <source>
        <dbReference type="PROSITE" id="PS51201"/>
    </source>
</evidence>
<evidence type="ECO:0000256" key="7">
    <source>
        <dbReference type="ARBA" id="ARBA00022989"/>
    </source>
</evidence>
<evidence type="ECO:0000313" key="15">
    <source>
        <dbReference type="Proteomes" id="UP001589833"/>
    </source>
</evidence>
<keyword evidence="8" id="KW-0406">Ion transport</keyword>
<evidence type="ECO:0000256" key="8">
    <source>
        <dbReference type="ARBA" id="ARBA00023065"/>
    </source>
</evidence>
<dbReference type="Pfam" id="PF02254">
    <property type="entry name" value="TrkA_N"/>
    <property type="match status" value="1"/>
</dbReference>
<evidence type="ECO:0000256" key="3">
    <source>
        <dbReference type="ARBA" id="ARBA00022538"/>
    </source>
</evidence>
<evidence type="ECO:0000256" key="10">
    <source>
        <dbReference type="ARBA" id="ARBA00023303"/>
    </source>
</evidence>
<keyword evidence="9 12" id="KW-0472">Membrane</keyword>
<keyword evidence="5" id="KW-0631">Potassium channel</keyword>
<dbReference type="PRINTS" id="PR00169">
    <property type="entry name" value="KCHANNEL"/>
</dbReference>
<evidence type="ECO:0000256" key="9">
    <source>
        <dbReference type="ARBA" id="ARBA00023136"/>
    </source>
</evidence>
<dbReference type="InterPro" id="IPR036291">
    <property type="entry name" value="NAD(P)-bd_dom_sf"/>
</dbReference>
<dbReference type="PANTHER" id="PTHR10027:SF10">
    <property type="entry name" value="SLOWPOKE 2, ISOFORM D"/>
    <property type="match status" value="1"/>
</dbReference>
<evidence type="ECO:0000313" key="14">
    <source>
        <dbReference type="EMBL" id="MFC0561006.1"/>
    </source>
</evidence>
<keyword evidence="15" id="KW-1185">Reference proteome</keyword>
<dbReference type="Gene3D" id="3.40.50.720">
    <property type="entry name" value="NAD(P)-binding Rossmann-like Domain"/>
    <property type="match status" value="1"/>
</dbReference>
<dbReference type="PANTHER" id="PTHR10027">
    <property type="entry name" value="CALCIUM-ACTIVATED POTASSIUM CHANNEL ALPHA CHAIN"/>
    <property type="match status" value="1"/>
</dbReference>
<gene>
    <name evidence="14" type="ORF">ACFFH4_18850</name>
</gene>
<proteinExistence type="predicted"/>
<evidence type="ECO:0000256" key="12">
    <source>
        <dbReference type="SAM" id="Phobius"/>
    </source>
</evidence>
<dbReference type="GO" id="GO:0034220">
    <property type="term" value="P:monoatomic ion transmembrane transport"/>
    <property type="evidence" value="ECO:0007669"/>
    <property type="project" value="UniProtKB-KW"/>
</dbReference>
<dbReference type="InterPro" id="IPR047871">
    <property type="entry name" value="K_chnl_Slo-like"/>
</dbReference>
<feature type="transmembrane region" description="Helical" evidence="12">
    <location>
        <begin position="101"/>
        <end position="122"/>
    </location>
</feature>
<organism evidence="14 15">
    <name type="scientific">Halalkalibacter alkalisediminis</name>
    <dbReference type="NCBI Taxonomy" id="935616"/>
    <lineage>
        <taxon>Bacteria</taxon>
        <taxon>Bacillati</taxon>
        <taxon>Bacillota</taxon>
        <taxon>Bacilli</taxon>
        <taxon>Bacillales</taxon>
        <taxon>Bacillaceae</taxon>
        <taxon>Halalkalibacter</taxon>
    </lineage>
</organism>
<comment type="subcellular location">
    <subcellularLocation>
        <location evidence="1">Cell membrane</location>
        <topology evidence="1">Multi-pass membrane protein</topology>
    </subcellularLocation>
</comment>
<dbReference type="SUPFAM" id="SSF81324">
    <property type="entry name" value="Voltage-gated potassium channels"/>
    <property type="match status" value="1"/>
</dbReference>
<name>A0ABV6NK21_9BACI</name>
<accession>A0ABV6NK21</accession>
<dbReference type="InterPro" id="IPR013099">
    <property type="entry name" value="K_chnl_dom"/>
</dbReference>
<feature type="transmembrane region" description="Helical" evidence="12">
    <location>
        <begin position="45"/>
        <end position="65"/>
    </location>
</feature>
<sequence length="367" mass="41720">MRPPYVPLRYKCGNFSVSANRGHRRTRTMHIFLRISLGLIKMKNLTLFLTTALFILVSTIMMYALEPANFETLTNTFYFVMTTFTTVGYGDYSPVTLPGKLFAVFMFLIGIGLLGVVIGKIVDSFTLFRRMREEGRISYMNNRHIIIIGWGKKSESAIKEILDSDEEVEVVVIDTLAKAPMDLTDNRLHYIQGDPSSEEPFIKANMTQANAVIIFSDDNIQEASLKDAKTLLVSITVGRLAPHVHTTVEVMAEKNLANFSHVQVDEFILSQETISRLAVRSALYKGVSKVYSQLISRQHGEDLYQLSKHPSWVTYNDAFQDLLKQGATLIADRDFLDINRRLSEPIPEEAQLYIICNKETYERLRVS</sequence>
<keyword evidence="7 12" id="KW-1133">Transmembrane helix</keyword>